<accession>A0A8S5S3U7</accession>
<evidence type="ECO:0000256" key="1">
    <source>
        <dbReference type="SAM" id="MobiDB-lite"/>
    </source>
</evidence>
<feature type="compositionally biased region" description="Polar residues" evidence="1">
    <location>
        <begin position="102"/>
        <end position="112"/>
    </location>
</feature>
<feature type="compositionally biased region" description="Basic and acidic residues" evidence="1">
    <location>
        <begin position="81"/>
        <end position="96"/>
    </location>
</feature>
<evidence type="ECO:0000313" key="2">
    <source>
        <dbReference type="EMBL" id="DAF45692.1"/>
    </source>
</evidence>
<organism evidence="2">
    <name type="scientific">Siphoviridae sp. ctJ7x27</name>
    <dbReference type="NCBI Taxonomy" id="2827835"/>
    <lineage>
        <taxon>Viruses</taxon>
        <taxon>Duplodnaviria</taxon>
        <taxon>Heunggongvirae</taxon>
        <taxon>Uroviricota</taxon>
        <taxon>Caudoviricetes</taxon>
    </lineage>
</organism>
<reference evidence="2" key="1">
    <citation type="journal article" date="2021" name="Proc. Natl. Acad. Sci. U.S.A.">
        <title>A Catalog of Tens of Thousands of Viruses from Human Metagenomes Reveals Hidden Associations with Chronic Diseases.</title>
        <authorList>
            <person name="Tisza M.J."/>
            <person name="Buck C.B."/>
        </authorList>
    </citation>
    <scope>NUCLEOTIDE SEQUENCE</scope>
    <source>
        <strain evidence="2">CtJ7x27</strain>
    </source>
</reference>
<proteinExistence type="predicted"/>
<name>A0A8S5S3U7_9CAUD</name>
<dbReference type="EMBL" id="BK032517">
    <property type="protein sequence ID" value="DAF45692.1"/>
    <property type="molecule type" value="Genomic_DNA"/>
</dbReference>
<protein>
    <submittedName>
        <fullName evidence="2">NICKEL-COBALT-CADMIUM RESISTANCE PROTEIN NCCX BINDING PROTEIN, MEMBRANE PROTEIN</fullName>
    </submittedName>
</protein>
<sequence length="112" mass="12815">MENKTKILLAVALASFFTGGVLIGYAWGHSTVTVNIGNGSTTFNRGELIRQQEEIIRKSEEREAAIQKEYDDLMAKLEADSRAKQQELDREAEELRKRRNDNFQQLGKQLMQ</sequence>
<feature type="region of interest" description="Disordered" evidence="1">
    <location>
        <begin position="81"/>
        <end position="112"/>
    </location>
</feature>